<evidence type="ECO:0000313" key="1">
    <source>
        <dbReference type="EMBL" id="KAK2025116.1"/>
    </source>
</evidence>
<organism evidence="1 2">
    <name type="scientific">Colletotrichum zoysiae</name>
    <dbReference type="NCBI Taxonomy" id="1216348"/>
    <lineage>
        <taxon>Eukaryota</taxon>
        <taxon>Fungi</taxon>
        <taxon>Dikarya</taxon>
        <taxon>Ascomycota</taxon>
        <taxon>Pezizomycotina</taxon>
        <taxon>Sordariomycetes</taxon>
        <taxon>Hypocreomycetidae</taxon>
        <taxon>Glomerellales</taxon>
        <taxon>Glomerellaceae</taxon>
        <taxon>Colletotrichum</taxon>
        <taxon>Colletotrichum graminicola species complex</taxon>
    </lineage>
</organism>
<reference evidence="1" key="1">
    <citation type="submission" date="2021-06" db="EMBL/GenBank/DDBJ databases">
        <title>Comparative genomics, transcriptomics and evolutionary studies reveal genomic signatures of adaptation to plant cell wall in hemibiotrophic fungi.</title>
        <authorList>
            <consortium name="DOE Joint Genome Institute"/>
            <person name="Baroncelli R."/>
            <person name="Diaz J.F."/>
            <person name="Benocci T."/>
            <person name="Peng M."/>
            <person name="Battaglia E."/>
            <person name="Haridas S."/>
            <person name="Andreopoulos W."/>
            <person name="Labutti K."/>
            <person name="Pangilinan J."/>
            <person name="Floch G.L."/>
            <person name="Makela M.R."/>
            <person name="Henrissat B."/>
            <person name="Grigoriev I.V."/>
            <person name="Crouch J.A."/>
            <person name="De Vries R.P."/>
            <person name="Sukno S.A."/>
            <person name="Thon M.R."/>
        </authorList>
    </citation>
    <scope>NUCLEOTIDE SEQUENCE</scope>
    <source>
        <strain evidence="1">MAFF235873</strain>
    </source>
</reference>
<gene>
    <name evidence="1" type="ORF">LX32DRAFT_643029</name>
</gene>
<keyword evidence="2" id="KW-1185">Reference proteome</keyword>
<name>A0AAD9HB46_9PEZI</name>
<comment type="caution">
    <text evidence="1">The sequence shown here is derived from an EMBL/GenBank/DDBJ whole genome shotgun (WGS) entry which is preliminary data.</text>
</comment>
<dbReference type="EMBL" id="MU842945">
    <property type="protein sequence ID" value="KAK2025116.1"/>
    <property type="molecule type" value="Genomic_DNA"/>
</dbReference>
<sequence length="103" mass="11386">MEKNPVVDSAICFTLSGSLPLLGGVTLEFLPIIIHRSVAIFIAGLHQRPIQTLSVPIRSYAIATDPRCSHNDTNRCRQQHTIINTRHEHAVATQTSFASAHFK</sequence>
<protein>
    <submittedName>
        <fullName evidence="1">Uncharacterized protein</fullName>
    </submittedName>
</protein>
<accession>A0AAD9HB46</accession>
<proteinExistence type="predicted"/>
<dbReference type="Proteomes" id="UP001232148">
    <property type="component" value="Unassembled WGS sequence"/>
</dbReference>
<evidence type="ECO:0000313" key="2">
    <source>
        <dbReference type="Proteomes" id="UP001232148"/>
    </source>
</evidence>
<dbReference type="AlphaFoldDB" id="A0AAD9HB46"/>